<protein>
    <submittedName>
        <fullName evidence="1">Uncharacterized protein</fullName>
    </submittedName>
</protein>
<name>A0A5A9PDH8_9TELE</name>
<reference evidence="1 2" key="1">
    <citation type="journal article" date="2019" name="Mol. Ecol. Resour.">
        <title>Chromosome-level genome assembly of Triplophysa tibetana, a fish adapted to the harsh high-altitude environment of the Tibetan Plateau.</title>
        <authorList>
            <person name="Yang X."/>
            <person name="Liu H."/>
            <person name="Ma Z."/>
            <person name="Zou Y."/>
            <person name="Zou M."/>
            <person name="Mao Y."/>
            <person name="Li X."/>
            <person name="Wang H."/>
            <person name="Chen T."/>
            <person name="Wang W."/>
            <person name="Yang R."/>
        </authorList>
    </citation>
    <scope>NUCLEOTIDE SEQUENCE [LARGE SCALE GENOMIC DNA]</scope>
    <source>
        <strain evidence="1">TTIB1903HZAU</strain>
        <tissue evidence="1">Muscle</tissue>
    </source>
</reference>
<proteinExistence type="predicted"/>
<keyword evidence="2" id="KW-1185">Reference proteome</keyword>
<dbReference type="Proteomes" id="UP000324632">
    <property type="component" value="Chromosome 6"/>
</dbReference>
<evidence type="ECO:0000313" key="2">
    <source>
        <dbReference type="Proteomes" id="UP000324632"/>
    </source>
</evidence>
<comment type="caution">
    <text evidence="1">The sequence shown here is derived from an EMBL/GenBank/DDBJ whole genome shotgun (WGS) entry which is preliminary data.</text>
</comment>
<organism evidence="1 2">
    <name type="scientific">Triplophysa tibetana</name>
    <dbReference type="NCBI Taxonomy" id="1572043"/>
    <lineage>
        <taxon>Eukaryota</taxon>
        <taxon>Metazoa</taxon>
        <taxon>Chordata</taxon>
        <taxon>Craniata</taxon>
        <taxon>Vertebrata</taxon>
        <taxon>Euteleostomi</taxon>
        <taxon>Actinopterygii</taxon>
        <taxon>Neopterygii</taxon>
        <taxon>Teleostei</taxon>
        <taxon>Ostariophysi</taxon>
        <taxon>Cypriniformes</taxon>
        <taxon>Nemacheilidae</taxon>
        <taxon>Triplophysa</taxon>
    </lineage>
</organism>
<accession>A0A5A9PDH8</accession>
<gene>
    <name evidence="1" type="ORF">E1301_Tti011711</name>
</gene>
<dbReference type="AlphaFoldDB" id="A0A5A9PDH8"/>
<dbReference type="EMBL" id="SOYY01000006">
    <property type="protein sequence ID" value="KAA0719862.1"/>
    <property type="molecule type" value="Genomic_DNA"/>
</dbReference>
<evidence type="ECO:0000313" key="1">
    <source>
        <dbReference type="EMBL" id="KAA0719862.1"/>
    </source>
</evidence>
<sequence>MCICYIYKCKKASRLRVSRESGALRSRTVNVTDLPAPHPKVYIGKHVCDIRTNICILNAGFQHIRRFLNSAAFVHC</sequence>